<keyword evidence="2" id="KW-0812">Transmembrane</keyword>
<sequence length="141" mass="15876">MAPQPQRQALDPRNSIFQSSDEKRGFIIVIILCVMATVGMLCLIIALVVLKNIHNRRKREAKMDAEQHLPPARSKQGKYQKLEDECYGEEGDVWNVEIDDRVQGRVGQGRGGHADLDGYAGKKMSSLHPSLDPAFIKDTYR</sequence>
<accession>A0A6A5SDJ0</accession>
<evidence type="ECO:0000256" key="1">
    <source>
        <dbReference type="SAM" id="MobiDB-lite"/>
    </source>
</evidence>
<keyword evidence="4" id="KW-1185">Reference proteome</keyword>
<feature type="region of interest" description="Disordered" evidence="1">
    <location>
        <begin position="59"/>
        <end position="80"/>
    </location>
</feature>
<dbReference type="AlphaFoldDB" id="A0A6A5SDJ0"/>
<organism evidence="3 4">
    <name type="scientific">Clathrospora elynae</name>
    <dbReference type="NCBI Taxonomy" id="706981"/>
    <lineage>
        <taxon>Eukaryota</taxon>
        <taxon>Fungi</taxon>
        <taxon>Dikarya</taxon>
        <taxon>Ascomycota</taxon>
        <taxon>Pezizomycotina</taxon>
        <taxon>Dothideomycetes</taxon>
        <taxon>Pleosporomycetidae</taxon>
        <taxon>Pleosporales</taxon>
        <taxon>Diademaceae</taxon>
        <taxon>Clathrospora</taxon>
    </lineage>
</organism>
<keyword evidence="2" id="KW-1133">Transmembrane helix</keyword>
<dbReference type="Proteomes" id="UP000800038">
    <property type="component" value="Unassembled WGS sequence"/>
</dbReference>
<name>A0A6A5SDJ0_9PLEO</name>
<dbReference type="OrthoDB" id="3665990at2759"/>
<reference evidence="3" key="1">
    <citation type="journal article" date="2020" name="Stud. Mycol.">
        <title>101 Dothideomycetes genomes: a test case for predicting lifestyles and emergence of pathogens.</title>
        <authorList>
            <person name="Haridas S."/>
            <person name="Albert R."/>
            <person name="Binder M."/>
            <person name="Bloem J."/>
            <person name="Labutti K."/>
            <person name="Salamov A."/>
            <person name="Andreopoulos B."/>
            <person name="Baker S."/>
            <person name="Barry K."/>
            <person name="Bills G."/>
            <person name="Bluhm B."/>
            <person name="Cannon C."/>
            <person name="Castanera R."/>
            <person name="Culley D."/>
            <person name="Daum C."/>
            <person name="Ezra D."/>
            <person name="Gonzalez J."/>
            <person name="Henrissat B."/>
            <person name="Kuo A."/>
            <person name="Liang C."/>
            <person name="Lipzen A."/>
            <person name="Lutzoni F."/>
            <person name="Magnuson J."/>
            <person name="Mondo S."/>
            <person name="Nolan M."/>
            <person name="Ohm R."/>
            <person name="Pangilinan J."/>
            <person name="Park H.-J."/>
            <person name="Ramirez L."/>
            <person name="Alfaro M."/>
            <person name="Sun H."/>
            <person name="Tritt A."/>
            <person name="Yoshinaga Y."/>
            <person name="Zwiers L.-H."/>
            <person name="Turgeon B."/>
            <person name="Goodwin S."/>
            <person name="Spatafora J."/>
            <person name="Crous P."/>
            <person name="Grigoriev I."/>
        </authorList>
    </citation>
    <scope>NUCLEOTIDE SEQUENCE</scope>
    <source>
        <strain evidence="3">CBS 161.51</strain>
    </source>
</reference>
<evidence type="ECO:0000313" key="3">
    <source>
        <dbReference type="EMBL" id="KAF1937790.1"/>
    </source>
</evidence>
<evidence type="ECO:0000313" key="4">
    <source>
        <dbReference type="Proteomes" id="UP000800038"/>
    </source>
</evidence>
<keyword evidence="2" id="KW-0472">Membrane</keyword>
<proteinExistence type="predicted"/>
<feature type="transmembrane region" description="Helical" evidence="2">
    <location>
        <begin position="26"/>
        <end position="50"/>
    </location>
</feature>
<gene>
    <name evidence="3" type="ORF">EJ02DRAFT_42051</name>
</gene>
<protein>
    <submittedName>
        <fullName evidence="3">Uncharacterized protein</fullName>
    </submittedName>
</protein>
<dbReference type="EMBL" id="ML976125">
    <property type="protein sequence ID" value="KAF1937790.1"/>
    <property type="molecule type" value="Genomic_DNA"/>
</dbReference>
<evidence type="ECO:0000256" key="2">
    <source>
        <dbReference type="SAM" id="Phobius"/>
    </source>
</evidence>